<dbReference type="Pfam" id="PF12705">
    <property type="entry name" value="PDDEXK_1"/>
    <property type="match status" value="1"/>
</dbReference>
<keyword evidence="5 15" id="KW-0378">Hydrolase</keyword>
<dbReference type="InterPro" id="IPR014016">
    <property type="entry name" value="UvrD-like_ATP-bd"/>
</dbReference>
<evidence type="ECO:0000256" key="4">
    <source>
        <dbReference type="ARBA" id="ARBA00022763"/>
    </source>
</evidence>
<dbReference type="CDD" id="cd17932">
    <property type="entry name" value="DEXQc_UvrD"/>
    <property type="match status" value="1"/>
</dbReference>
<proteinExistence type="inferred from homology"/>
<keyword evidence="6 15" id="KW-0347">Helicase</keyword>
<dbReference type="EMBL" id="MHUF01000022">
    <property type="protein sequence ID" value="OHA72282.1"/>
    <property type="molecule type" value="Genomic_DNA"/>
</dbReference>
<gene>
    <name evidence="18" type="ORF">A3A27_00565</name>
</gene>
<accession>A0A1G2RJ11</accession>
<keyword evidence="3 15" id="KW-0547">Nucleotide-binding</keyword>
<dbReference type="Pfam" id="PF00580">
    <property type="entry name" value="UvrD-helicase"/>
    <property type="match status" value="1"/>
</dbReference>
<dbReference type="Gene3D" id="1.10.486.10">
    <property type="entry name" value="PCRA, domain 4"/>
    <property type="match status" value="1"/>
</dbReference>
<evidence type="ECO:0000256" key="8">
    <source>
        <dbReference type="ARBA" id="ARBA00022840"/>
    </source>
</evidence>
<dbReference type="GO" id="GO:0000725">
    <property type="term" value="P:recombinational repair"/>
    <property type="evidence" value="ECO:0007669"/>
    <property type="project" value="TreeGrafter"/>
</dbReference>
<keyword evidence="9" id="KW-0238">DNA-binding</keyword>
<dbReference type="InterPro" id="IPR013986">
    <property type="entry name" value="DExx_box_DNA_helicase_dom_sf"/>
</dbReference>
<dbReference type="InterPro" id="IPR000212">
    <property type="entry name" value="DNA_helicase_UvrD/REP"/>
</dbReference>
<keyword evidence="4" id="KW-0227">DNA damage</keyword>
<dbReference type="PROSITE" id="PS51198">
    <property type="entry name" value="UVRD_HELICASE_ATP_BIND"/>
    <property type="match status" value="1"/>
</dbReference>
<dbReference type="EC" id="5.6.2.4" evidence="13"/>
<dbReference type="Pfam" id="PF13361">
    <property type="entry name" value="UvrD_C"/>
    <property type="match status" value="2"/>
</dbReference>
<dbReference type="GO" id="GO:0005524">
    <property type="term" value="F:ATP binding"/>
    <property type="evidence" value="ECO:0007669"/>
    <property type="project" value="UniProtKB-UniRule"/>
</dbReference>
<comment type="catalytic activity">
    <reaction evidence="14">
        <text>ATP + H2O = ADP + phosphate + H(+)</text>
        <dbReference type="Rhea" id="RHEA:13065"/>
        <dbReference type="ChEBI" id="CHEBI:15377"/>
        <dbReference type="ChEBI" id="CHEBI:15378"/>
        <dbReference type="ChEBI" id="CHEBI:30616"/>
        <dbReference type="ChEBI" id="CHEBI:43474"/>
        <dbReference type="ChEBI" id="CHEBI:456216"/>
        <dbReference type="EC" id="5.6.2.4"/>
    </reaction>
</comment>
<evidence type="ECO:0000259" key="16">
    <source>
        <dbReference type="PROSITE" id="PS51198"/>
    </source>
</evidence>
<dbReference type="InterPro" id="IPR014017">
    <property type="entry name" value="DNA_helicase_UvrD-like_C"/>
</dbReference>
<protein>
    <recommendedName>
        <fullName evidence="13">DNA 3'-5' helicase</fullName>
        <ecNumber evidence="13">5.6.2.4</ecNumber>
    </recommendedName>
</protein>
<dbReference type="GO" id="GO:0003677">
    <property type="term" value="F:DNA binding"/>
    <property type="evidence" value="ECO:0007669"/>
    <property type="project" value="UniProtKB-KW"/>
</dbReference>
<comment type="similarity">
    <text evidence="1">Belongs to the helicase family. UvrD subfamily.</text>
</comment>
<dbReference type="GO" id="GO:0004527">
    <property type="term" value="F:exonuclease activity"/>
    <property type="evidence" value="ECO:0007669"/>
    <property type="project" value="UniProtKB-KW"/>
</dbReference>
<dbReference type="Gene3D" id="3.90.320.10">
    <property type="match status" value="1"/>
</dbReference>
<dbReference type="PROSITE" id="PS51217">
    <property type="entry name" value="UVRD_HELICASE_CTER"/>
    <property type="match status" value="1"/>
</dbReference>
<dbReference type="PANTHER" id="PTHR11070:SF2">
    <property type="entry name" value="ATP-DEPENDENT DNA HELICASE SRS2"/>
    <property type="match status" value="1"/>
</dbReference>
<evidence type="ECO:0000256" key="14">
    <source>
        <dbReference type="ARBA" id="ARBA00048988"/>
    </source>
</evidence>
<evidence type="ECO:0000256" key="11">
    <source>
        <dbReference type="ARBA" id="ARBA00023235"/>
    </source>
</evidence>
<evidence type="ECO:0000256" key="5">
    <source>
        <dbReference type="ARBA" id="ARBA00022801"/>
    </source>
</evidence>
<feature type="binding site" evidence="15">
    <location>
        <begin position="34"/>
        <end position="41"/>
    </location>
    <ligand>
        <name>ATP</name>
        <dbReference type="ChEBI" id="CHEBI:30616"/>
    </ligand>
</feature>
<evidence type="ECO:0000256" key="1">
    <source>
        <dbReference type="ARBA" id="ARBA00009922"/>
    </source>
</evidence>
<comment type="catalytic activity">
    <reaction evidence="12">
        <text>Couples ATP hydrolysis with the unwinding of duplex DNA by translocating in the 3'-5' direction.</text>
        <dbReference type="EC" id="5.6.2.4"/>
    </reaction>
</comment>
<dbReference type="InterPro" id="IPR027417">
    <property type="entry name" value="P-loop_NTPase"/>
</dbReference>
<keyword evidence="8 15" id="KW-0067">ATP-binding</keyword>
<dbReference type="Gene3D" id="3.40.50.300">
    <property type="entry name" value="P-loop containing nucleotide triphosphate hydrolases"/>
    <property type="match status" value="2"/>
</dbReference>
<feature type="domain" description="UvrD-like helicase C-terminal" evidence="17">
    <location>
        <begin position="301"/>
        <end position="560"/>
    </location>
</feature>
<evidence type="ECO:0000256" key="13">
    <source>
        <dbReference type="ARBA" id="ARBA00034808"/>
    </source>
</evidence>
<evidence type="ECO:0000259" key="17">
    <source>
        <dbReference type="PROSITE" id="PS51217"/>
    </source>
</evidence>
<evidence type="ECO:0000256" key="2">
    <source>
        <dbReference type="ARBA" id="ARBA00022722"/>
    </source>
</evidence>
<dbReference type="InterPro" id="IPR011604">
    <property type="entry name" value="PDDEXK-like_dom_sf"/>
</dbReference>
<dbReference type="SUPFAM" id="SSF52540">
    <property type="entry name" value="P-loop containing nucleoside triphosphate hydrolases"/>
    <property type="match status" value="1"/>
</dbReference>
<keyword evidence="7" id="KW-0269">Exonuclease</keyword>
<evidence type="ECO:0000256" key="15">
    <source>
        <dbReference type="PROSITE-ProRule" id="PRU00560"/>
    </source>
</evidence>
<dbReference type="GO" id="GO:0043138">
    <property type="term" value="F:3'-5' DNA helicase activity"/>
    <property type="evidence" value="ECO:0007669"/>
    <property type="project" value="UniProtKB-EC"/>
</dbReference>
<evidence type="ECO:0000256" key="9">
    <source>
        <dbReference type="ARBA" id="ARBA00023125"/>
    </source>
</evidence>
<dbReference type="Gene3D" id="1.10.10.160">
    <property type="match status" value="1"/>
</dbReference>
<evidence type="ECO:0000256" key="10">
    <source>
        <dbReference type="ARBA" id="ARBA00023204"/>
    </source>
</evidence>
<keyword evidence="10" id="KW-0234">DNA repair</keyword>
<evidence type="ECO:0000256" key="3">
    <source>
        <dbReference type="ARBA" id="ARBA00022741"/>
    </source>
</evidence>
<dbReference type="AlphaFoldDB" id="A0A1G2RJ11"/>
<evidence type="ECO:0000313" key="18">
    <source>
        <dbReference type="EMBL" id="OHA72282.1"/>
    </source>
</evidence>
<evidence type="ECO:0000256" key="6">
    <source>
        <dbReference type="ARBA" id="ARBA00022806"/>
    </source>
</evidence>
<keyword evidence="2" id="KW-0540">Nuclease</keyword>
<name>A0A1G2RJ11_9BACT</name>
<feature type="domain" description="UvrD-like helicase ATP-binding" evidence="16">
    <location>
        <begin position="13"/>
        <end position="306"/>
    </location>
</feature>
<comment type="caution">
    <text evidence="18">The sequence shown here is derived from an EMBL/GenBank/DDBJ whole genome shotgun (WGS) entry which is preliminary data.</text>
</comment>
<evidence type="ECO:0000256" key="7">
    <source>
        <dbReference type="ARBA" id="ARBA00022839"/>
    </source>
</evidence>
<evidence type="ECO:0000313" key="19">
    <source>
        <dbReference type="Proteomes" id="UP000177287"/>
    </source>
</evidence>
<organism evidence="18 19">
    <name type="scientific">Candidatus Wildermuthbacteria bacterium RIFCSPLOWO2_01_FULL_47_18</name>
    <dbReference type="NCBI Taxonomy" id="1802460"/>
    <lineage>
        <taxon>Bacteria</taxon>
        <taxon>Candidatus Wildermuthiibacteriota</taxon>
    </lineage>
</organism>
<keyword evidence="11" id="KW-0413">Isomerase</keyword>
<evidence type="ECO:0000256" key="12">
    <source>
        <dbReference type="ARBA" id="ARBA00034617"/>
    </source>
</evidence>
<dbReference type="PANTHER" id="PTHR11070">
    <property type="entry name" value="UVRD / RECB / PCRA DNA HELICASE FAMILY MEMBER"/>
    <property type="match status" value="1"/>
</dbReference>
<sequence length="936" mass="107253">MKEKESRFDVEYKKLNSAQLEAVEQIEGPVIVVAGPGTGKTQVLTMRIGNILRKTDTAPESILAITFTEVAVHNLRKRLVFLIGSAGYRVHIATFHGFCNDVIQRFAPYFPRIIGATNANIVDKIDILEQIITKNRLNKLKPFANPYHYVRDMENKISKLKRENIAPDKFKLLIRSEPKKNSERNTEFHTIYQKYEKELWARKLYDYDDMIMEVLRQTKREPELLGSLQEEIQYVLADEHQDANAGQNELLALLMSYHPNPNIFVVGDEMQAIFRFQGASLENFAGFKRTYPEARVIALSDNYRSVPGIVNAANLLAPDKRLVATKRHTDPTPSVRAAEFDTSEAELFFVCKDIEDLISKGVRPDEIAVLYRDNKDVLPIVRVLEKGDVPFLIESDQDILEDVDMRKLISILRAVEHITDPAPFANALHSDFLKVESEEIYEFIRRGKKSSSIQHLTSLFLRWHKLSRNKGLVELFEIIVRESGLLAHLIGLPDSAAKLEKLSTLFDELKTLTENHRHYGLSDLIHYLDLLEKHNVLLKRDTRPGLNVGVHLSTAHRSKGQEYGYIYVVGVVDGHWGGRRIHDQLSFSFINGDKDEDEEKRLFYVALTRAREQATVSYSKKRSDGRGSLPSRFILQLSDKGAKLDTSSYERASLTDQLSPYKTRKNFGPKASDKAYVQELFDAQGLSVTALNNYLRCPWQYFYINLLRVPTAVLPHQFYGTAVHASLRELFKNLKTGKKMDKKQFLKIFDIALRREPLSEYEFGLALQRGKDALGGYFDRYKHTWNKNVLTEFNVKGVEVGGVKLTGRLDKVELMDGRGAINVVDYKTGKPKSRNEIEGKTKSSAGDIKRQLVFYKLLLGYFADGRYKMKSGEIDFVEPNERGYYKKEMFEISECEVRELKETIGHAGSEIRSLAFFDSRCPEPKCEWCKLRNMTN</sequence>
<dbReference type="Proteomes" id="UP000177287">
    <property type="component" value="Unassembled WGS sequence"/>
</dbReference>
<reference evidence="18 19" key="1">
    <citation type="journal article" date="2016" name="Nat. Commun.">
        <title>Thousands of microbial genomes shed light on interconnected biogeochemical processes in an aquifer system.</title>
        <authorList>
            <person name="Anantharaman K."/>
            <person name="Brown C.T."/>
            <person name="Hug L.A."/>
            <person name="Sharon I."/>
            <person name="Castelle C.J."/>
            <person name="Probst A.J."/>
            <person name="Thomas B.C."/>
            <person name="Singh A."/>
            <person name="Wilkins M.J."/>
            <person name="Karaoz U."/>
            <person name="Brodie E.L."/>
            <person name="Williams K.H."/>
            <person name="Hubbard S.S."/>
            <person name="Banfield J.F."/>
        </authorList>
    </citation>
    <scope>NUCLEOTIDE SEQUENCE [LARGE SCALE GENOMIC DNA]</scope>
</reference>
<dbReference type="InterPro" id="IPR038726">
    <property type="entry name" value="PDDEXK_AddAB-type"/>
</dbReference>